<dbReference type="EMBL" id="CP009149">
    <property type="protein sequence ID" value="AIJ04982.1"/>
    <property type="molecule type" value="Genomic_DNA"/>
</dbReference>
<dbReference type="STRING" id="1301915.JH146_0131"/>
<name>A0A076LDW3_9EURY</name>
<dbReference type="InterPro" id="IPR003959">
    <property type="entry name" value="ATPase_AAA_core"/>
</dbReference>
<dbReference type="Pfam" id="PF13304">
    <property type="entry name" value="AAA_21"/>
    <property type="match status" value="1"/>
</dbReference>
<feature type="domain" description="ATPase AAA-type core" evidence="1">
    <location>
        <begin position="368"/>
        <end position="443"/>
    </location>
</feature>
<gene>
    <name evidence="2" type="ORF">JH146_0131</name>
</gene>
<proteinExistence type="predicted"/>
<evidence type="ECO:0000259" key="1">
    <source>
        <dbReference type="Pfam" id="PF13304"/>
    </source>
</evidence>
<dbReference type="GO" id="GO:0016887">
    <property type="term" value="F:ATP hydrolysis activity"/>
    <property type="evidence" value="ECO:0007669"/>
    <property type="project" value="InterPro"/>
</dbReference>
<evidence type="ECO:0000313" key="2">
    <source>
        <dbReference type="EMBL" id="AIJ04982.1"/>
    </source>
</evidence>
<keyword evidence="3" id="KW-1185">Reference proteome</keyword>
<dbReference type="PANTHER" id="PTHR43581">
    <property type="entry name" value="ATP/GTP PHOSPHATASE"/>
    <property type="match status" value="1"/>
</dbReference>
<dbReference type="PANTHER" id="PTHR43581:SF4">
    <property type="entry name" value="ATP_GTP PHOSPHATASE"/>
    <property type="match status" value="1"/>
</dbReference>
<protein>
    <recommendedName>
        <fullName evidence="1">ATPase AAA-type core domain-containing protein</fullName>
    </recommendedName>
</protein>
<dbReference type="HOGENOM" id="CLU_367870_0_0_2"/>
<organism evidence="2 3">
    <name type="scientific">Methanocaldococcus bathoardescens</name>
    <dbReference type="NCBI Taxonomy" id="1301915"/>
    <lineage>
        <taxon>Archaea</taxon>
        <taxon>Methanobacteriati</taxon>
        <taxon>Methanobacteriota</taxon>
        <taxon>Methanomada group</taxon>
        <taxon>Methanococci</taxon>
        <taxon>Methanococcales</taxon>
        <taxon>Methanocaldococcaceae</taxon>
        <taxon>Methanocaldococcus</taxon>
    </lineage>
</organism>
<reference evidence="2 3" key="1">
    <citation type="journal article" date="2015" name="Int. J. Syst. Evol. Microbiol.">
        <title>M ethanocaldococcus bathoardescens sp. nov., a hyperthermophilic methanogen isolated from a volcanically active deep-sea hydrothermal vent.</title>
        <authorList>
            <person name="Stewart L.C."/>
            <person name="Jung J.H."/>
            <person name="Kim Y.T."/>
            <person name="Kwon S.W."/>
            <person name="Park C.S."/>
            <person name="Holden J.F."/>
        </authorList>
    </citation>
    <scope>NUCLEOTIDE SEQUENCE [LARGE SCALE GENOMIC DNA]</scope>
    <source>
        <strain evidence="2 3">JH146</strain>
    </source>
</reference>
<dbReference type="GO" id="GO:0005524">
    <property type="term" value="F:ATP binding"/>
    <property type="evidence" value="ECO:0007669"/>
    <property type="project" value="InterPro"/>
</dbReference>
<dbReference type="Gene3D" id="3.40.50.300">
    <property type="entry name" value="P-loop containing nucleotide triphosphate hydrolases"/>
    <property type="match status" value="1"/>
</dbReference>
<accession>A0A076LDW3</accession>
<dbReference type="InterPro" id="IPR051396">
    <property type="entry name" value="Bact_Antivir_Def_Nuclease"/>
</dbReference>
<sequence length="710" mass="85250">MFDESDKEIISKFLRIFFKINSPEIIKLCNYLKLNVMDNITNYFSEGRYIWECSELYCREPYFILRLRNLEEDMEKIINYLKERELTEITTDLIDHSKVIQELGHEVEVIKLTNDLKNIITSSVNALLSTYRENKELYFSTLINGEEIITQLIGEKDTLIKEFLENFGKYVDYIMKLKMDENILRAFIVLLSLNELLINRMSIDIDKVLEYIKKNPWDMEIIKYLQEIVEFCEINYNNKKISLNDVLLKIYENGIICYEYNHLEELKLGIPNSKFAELFKCLFENKNKNKESNIKLMKILRASEKKGLYLGIPPENWVSNYLFYLKNNINPKLRERYIKIKKMFEYIFRDENLSFDSILINNRPDIAVYSKDFEIPISMVGLGVKKILEILTLIFGYEGKVILLETPSGHLHPKYQKRLVKIFKNQNIESQIFVITYSPYFINGMSINNTFRFYKRGEKSTRSIRIKDIIEKLEKMYGHKYIIDSHIKRMFLSDAVILMSTNILNLTITDLVELAEAPVDEYIIETIYLRNIKSYKDYLSLLEFMKIPYILIFSEWDIYSLYKKEVFKEHDGLKIRYKLLDEGKYPREIEAYLKFFENKHPFWLSKEEFESIVKDYIETIENHRKELKRKGYNILTTYEDVAKYCINPLKEKLDNIIREKLFIFTYPESLEMILVNKDKIKHPVEKTPYEKSEIKRFKEFFEYFIKYHQL</sequence>
<dbReference type="KEGG" id="mjh:JH146_0131"/>
<dbReference type="Proteomes" id="UP000028781">
    <property type="component" value="Chromosome"/>
</dbReference>
<evidence type="ECO:0000313" key="3">
    <source>
        <dbReference type="Proteomes" id="UP000028781"/>
    </source>
</evidence>
<dbReference type="SUPFAM" id="SSF52540">
    <property type="entry name" value="P-loop containing nucleoside triphosphate hydrolases"/>
    <property type="match status" value="1"/>
</dbReference>
<dbReference type="InterPro" id="IPR027417">
    <property type="entry name" value="P-loop_NTPase"/>
</dbReference>
<dbReference type="AlphaFoldDB" id="A0A076LDW3"/>